<comment type="caution">
    <text evidence="1">The sequence shown here is derived from an EMBL/GenBank/DDBJ whole genome shotgun (WGS) entry which is preliminary data.</text>
</comment>
<dbReference type="EMBL" id="PIQC01000005">
    <property type="protein sequence ID" value="RUO68771.1"/>
    <property type="molecule type" value="Genomic_DNA"/>
</dbReference>
<name>A0A432YYT4_9GAMM</name>
<keyword evidence="2" id="KW-1185">Reference proteome</keyword>
<gene>
    <name evidence="1" type="ORF">CWI78_07595</name>
</gene>
<organism evidence="1 2">
    <name type="scientific">Idiomarina ramblicola</name>
    <dbReference type="NCBI Taxonomy" id="263724"/>
    <lineage>
        <taxon>Bacteria</taxon>
        <taxon>Pseudomonadati</taxon>
        <taxon>Pseudomonadota</taxon>
        <taxon>Gammaproteobacteria</taxon>
        <taxon>Alteromonadales</taxon>
        <taxon>Idiomarinaceae</taxon>
        <taxon>Idiomarina</taxon>
    </lineage>
</organism>
<protein>
    <submittedName>
        <fullName evidence="1">Uncharacterized protein</fullName>
    </submittedName>
</protein>
<evidence type="ECO:0000313" key="2">
    <source>
        <dbReference type="Proteomes" id="UP000288058"/>
    </source>
</evidence>
<evidence type="ECO:0000313" key="1">
    <source>
        <dbReference type="EMBL" id="RUO68771.1"/>
    </source>
</evidence>
<accession>A0A432YYT4</accession>
<reference evidence="2" key="1">
    <citation type="journal article" date="2018" name="Front. Microbiol.">
        <title>Genome-Based Analysis Reveals the Taxonomy and Diversity of the Family Idiomarinaceae.</title>
        <authorList>
            <person name="Liu Y."/>
            <person name="Lai Q."/>
            <person name="Shao Z."/>
        </authorList>
    </citation>
    <scope>NUCLEOTIDE SEQUENCE [LARGE SCALE GENOMIC DNA]</scope>
    <source>
        <strain evidence="2">R22</strain>
    </source>
</reference>
<dbReference type="OrthoDB" id="207428at2"/>
<sequence length="87" mass="10663">MNPVSFFRLQRPMATLSVSACGRYWWWQQYRWRFFSKALVISGLVVLLPLARKAEDGREKRYWLWIWWFQLSSAQQLKLRRQLQLLA</sequence>
<dbReference type="Proteomes" id="UP000288058">
    <property type="component" value="Unassembled WGS sequence"/>
</dbReference>
<proteinExistence type="predicted"/>
<dbReference type="AlphaFoldDB" id="A0A432YYT4"/>